<reference evidence="4 5" key="1">
    <citation type="submission" date="2012-12" db="EMBL/GenBank/DDBJ databases">
        <title>Genome assembly of Fulvivirga imtechensis AK7.</title>
        <authorList>
            <person name="Nupur N."/>
            <person name="Khatri I."/>
            <person name="Kumar R."/>
            <person name="Subramanian S."/>
            <person name="Pinnaka A."/>
        </authorList>
    </citation>
    <scope>NUCLEOTIDE SEQUENCE [LARGE SCALE GENOMIC DNA]</scope>
    <source>
        <strain evidence="4 5">AK7</strain>
    </source>
</reference>
<dbReference type="Gene3D" id="1.10.606.20">
    <property type="match status" value="1"/>
</dbReference>
<dbReference type="InterPro" id="IPR000326">
    <property type="entry name" value="PAP2/HPO"/>
</dbReference>
<dbReference type="InterPro" id="IPR052559">
    <property type="entry name" value="V-haloperoxidase"/>
</dbReference>
<dbReference type="STRING" id="1237149.C900_04316"/>
<keyword evidence="2" id="KW-0732">Signal</keyword>
<feature type="region of interest" description="Disordered" evidence="1">
    <location>
        <begin position="314"/>
        <end position="336"/>
    </location>
</feature>
<dbReference type="InterPro" id="IPR036938">
    <property type="entry name" value="PAP2/HPO_sf"/>
</dbReference>
<dbReference type="Pfam" id="PF01569">
    <property type="entry name" value="PAP2"/>
    <property type="match status" value="1"/>
</dbReference>
<dbReference type="PANTHER" id="PTHR34599:SF1">
    <property type="entry name" value="PHOSPHATIDIC ACID PHOSPHATASE TYPE 2_HALOPEROXIDASE DOMAIN-CONTAINING PROTEIN"/>
    <property type="match status" value="1"/>
</dbReference>
<gene>
    <name evidence="4" type="ORF">C900_04316</name>
</gene>
<dbReference type="CDD" id="cd03398">
    <property type="entry name" value="PAP2_haloperoxidase"/>
    <property type="match status" value="1"/>
</dbReference>
<name>L8K0K7_9BACT</name>
<dbReference type="AlphaFoldDB" id="L8K0K7"/>
<comment type="caution">
    <text evidence="4">The sequence shown here is derived from an EMBL/GenBank/DDBJ whole genome shotgun (WGS) entry which is preliminary data.</text>
</comment>
<dbReference type="EMBL" id="AMZN01000006">
    <property type="protein sequence ID" value="ELR73464.1"/>
    <property type="molecule type" value="Genomic_DNA"/>
</dbReference>
<feature type="chain" id="PRO_5003993710" description="Phosphatidic acid phosphatase type 2/haloperoxidase domain-containing protein" evidence="2">
    <location>
        <begin position="24"/>
        <end position="426"/>
    </location>
</feature>
<dbReference type="SUPFAM" id="SSF48317">
    <property type="entry name" value="Acid phosphatase/Vanadium-dependent haloperoxidase"/>
    <property type="match status" value="1"/>
</dbReference>
<sequence>MKNYVLIMAICLMSLSTFSSCYSSEEINDGDGRPAYSGKIILDWNLIALESMGGEGYQLPLVNSRINAMMHIAMHDALNAVLPKYEKYAYKGSDKSVDAIAAVAAAAHAVLLVHFPEREAVLHEKLALYLDDVKDGAKKDAGIALGKAVAAAVIATRANDGAFADPVGMVDAPAGAGVYQVLPPYNFAYAEFWKTMKPFSLESPQQFRSKPFPALNSKQYANDFEEVKKIGRLNGLDRTDEQALIAKYWYELSEMGWNRVARIVSEDKKLDLHTTARLFALLDIAMADAYIAGWDSKYHYNFWRPLTAIRAEDDGNDQTITDNNWEPAEPTPPVPDYPSTHSALANAAATVLTYVVGNDVPFSMRTSTAVPAEIVRTFKNFHHAANENAESRVTAGIHFRSACKAGQQMGNEVGAWVIANKLRPLR</sequence>
<feature type="domain" description="Phosphatidic acid phosphatase type 2/haloperoxidase" evidence="3">
    <location>
        <begin position="286"/>
        <end position="416"/>
    </location>
</feature>
<proteinExistence type="predicted"/>
<protein>
    <recommendedName>
        <fullName evidence="3">Phosphatidic acid phosphatase type 2/haloperoxidase domain-containing protein</fullName>
    </recommendedName>
</protein>
<dbReference type="Proteomes" id="UP000011135">
    <property type="component" value="Unassembled WGS sequence"/>
</dbReference>
<dbReference type="PANTHER" id="PTHR34599">
    <property type="entry name" value="PEROXIDASE-RELATED"/>
    <property type="match status" value="1"/>
</dbReference>
<dbReference type="PROSITE" id="PS51257">
    <property type="entry name" value="PROKAR_LIPOPROTEIN"/>
    <property type="match status" value="1"/>
</dbReference>
<organism evidence="4 5">
    <name type="scientific">Fulvivirga imtechensis AK7</name>
    <dbReference type="NCBI Taxonomy" id="1237149"/>
    <lineage>
        <taxon>Bacteria</taxon>
        <taxon>Pseudomonadati</taxon>
        <taxon>Bacteroidota</taxon>
        <taxon>Cytophagia</taxon>
        <taxon>Cytophagales</taxon>
        <taxon>Fulvivirgaceae</taxon>
        <taxon>Fulvivirga</taxon>
    </lineage>
</organism>
<keyword evidence="5" id="KW-1185">Reference proteome</keyword>
<evidence type="ECO:0000259" key="3">
    <source>
        <dbReference type="Pfam" id="PF01569"/>
    </source>
</evidence>
<dbReference type="eggNOG" id="COG0671">
    <property type="taxonomic scope" value="Bacteria"/>
</dbReference>
<dbReference type="OrthoDB" id="7793240at2"/>
<dbReference type="RefSeq" id="WP_009578052.1">
    <property type="nucleotide sequence ID" value="NZ_AMZN01000006.1"/>
</dbReference>
<accession>L8K0K7</accession>
<evidence type="ECO:0000313" key="4">
    <source>
        <dbReference type="EMBL" id="ELR73464.1"/>
    </source>
</evidence>
<evidence type="ECO:0000256" key="1">
    <source>
        <dbReference type="SAM" id="MobiDB-lite"/>
    </source>
</evidence>
<evidence type="ECO:0000256" key="2">
    <source>
        <dbReference type="SAM" id="SignalP"/>
    </source>
</evidence>
<feature type="signal peptide" evidence="2">
    <location>
        <begin position="1"/>
        <end position="23"/>
    </location>
</feature>
<evidence type="ECO:0000313" key="5">
    <source>
        <dbReference type="Proteomes" id="UP000011135"/>
    </source>
</evidence>